<reference evidence="1 2" key="1">
    <citation type="journal article" date="2010" name="Stand. Genomic Sci.">
        <title>Complete genome sequence of Brachyspira murdochii type strain (56-150).</title>
        <authorList>
            <person name="Pati A."/>
            <person name="Sikorski J."/>
            <person name="Gronow S."/>
            <person name="Munk C."/>
            <person name="Lapidus A."/>
            <person name="Copeland A."/>
            <person name="Glavina Del Tio T."/>
            <person name="Nolan M."/>
            <person name="Lucas S."/>
            <person name="Chen F."/>
            <person name="Tice H."/>
            <person name="Cheng J.F."/>
            <person name="Han C."/>
            <person name="Detter J.C."/>
            <person name="Bruce D."/>
            <person name="Tapia R."/>
            <person name="Goodwin L."/>
            <person name="Pitluck S."/>
            <person name="Liolios K."/>
            <person name="Ivanova N."/>
            <person name="Mavromatis K."/>
            <person name="Mikhailova N."/>
            <person name="Chen A."/>
            <person name="Palaniappan K."/>
            <person name="Land M."/>
            <person name="Hauser L."/>
            <person name="Chang Y.J."/>
            <person name="Jeffries C.D."/>
            <person name="Spring S."/>
            <person name="Rohde M."/>
            <person name="Goker M."/>
            <person name="Bristow J."/>
            <person name="Eisen J.A."/>
            <person name="Markowitz V."/>
            <person name="Hugenholtz P."/>
            <person name="Kyrpides N.C."/>
            <person name="Klenk H.P."/>
        </authorList>
    </citation>
    <scope>NUCLEOTIDE SEQUENCE [LARGE SCALE GENOMIC DNA]</scope>
    <source>
        <strain evidence="2">ATCC 51284 / DSM 12563 / 56-150</strain>
    </source>
</reference>
<sequence>MKYKLIIILLLVIISCINNSKENNIISVNRDEIEPNDSFEYSQFIDTSTFINASFQSDEDIDYYQIKPTNSSVMNLSVYANKLDINLTLMSSSNSNVININTKYIENYRGFIELKDFMFYDDSYFLKLSSDKEGKYDLRFEFKNDYFPSNEIEPNNNINAANIINYPNELFYGYFLYNDFYSNNFNIDENIKPYIKNSDITDIDFYEIRNDTDINTSINIILEYSKDIDMLLFDENYNYIKKGINKLSTSFKSGSKYYIALVCFGSKSIIERYTLHYEFN</sequence>
<dbReference type="EMBL" id="CP001959">
    <property type="protein sequence ID" value="ADG71497.1"/>
    <property type="molecule type" value="Genomic_DNA"/>
</dbReference>
<dbReference type="PROSITE" id="PS51257">
    <property type="entry name" value="PROKAR_LIPOPROTEIN"/>
    <property type="match status" value="1"/>
</dbReference>
<dbReference type="KEGG" id="brm:Bmur_1407"/>
<dbReference type="OrthoDB" id="306337at2"/>
<evidence type="ECO:0000313" key="1">
    <source>
        <dbReference type="EMBL" id="ADG71497.1"/>
    </source>
</evidence>
<dbReference type="Proteomes" id="UP000001915">
    <property type="component" value="Chromosome"/>
</dbReference>
<protein>
    <recommendedName>
        <fullName evidence="3">Lipoprotein</fullName>
    </recommendedName>
</protein>
<accession>D5U9X4</accession>
<evidence type="ECO:0008006" key="3">
    <source>
        <dbReference type="Google" id="ProtNLM"/>
    </source>
</evidence>
<dbReference type="HOGENOM" id="CLU_1007118_0_0_12"/>
<evidence type="ECO:0000313" key="2">
    <source>
        <dbReference type="Proteomes" id="UP000001915"/>
    </source>
</evidence>
<proteinExistence type="predicted"/>
<dbReference type="SUPFAM" id="SSF89260">
    <property type="entry name" value="Collagen-binding domain"/>
    <property type="match status" value="1"/>
</dbReference>
<dbReference type="AlphaFoldDB" id="D5U9X4"/>
<dbReference type="STRING" id="526224.Bmur_1407"/>
<gene>
    <name evidence="1" type="ordered locus">Bmur_1407</name>
</gene>
<organism evidence="1 2">
    <name type="scientific">Brachyspira murdochii (strain ATCC 51284 / DSM 12563 / 56-150)</name>
    <name type="common">Serpulina murdochii</name>
    <dbReference type="NCBI Taxonomy" id="526224"/>
    <lineage>
        <taxon>Bacteria</taxon>
        <taxon>Pseudomonadati</taxon>
        <taxon>Spirochaetota</taxon>
        <taxon>Spirochaetia</taxon>
        <taxon>Brachyspirales</taxon>
        <taxon>Brachyspiraceae</taxon>
        <taxon>Brachyspira</taxon>
    </lineage>
</organism>
<dbReference type="RefSeq" id="WP_013113916.1">
    <property type="nucleotide sequence ID" value="NC_014150.1"/>
</dbReference>
<dbReference type="Gene3D" id="2.60.120.380">
    <property type="match status" value="1"/>
</dbReference>
<name>D5U9X4_BRAM5</name>